<dbReference type="SUPFAM" id="SSF53474">
    <property type="entry name" value="alpha/beta-Hydrolases"/>
    <property type="match status" value="1"/>
</dbReference>
<protein>
    <submittedName>
        <fullName evidence="1">Alpha/beta-Hydrolases superfamily protein</fullName>
    </submittedName>
</protein>
<evidence type="ECO:0000313" key="2">
    <source>
        <dbReference type="Proteomes" id="UP000585474"/>
    </source>
</evidence>
<gene>
    <name evidence="1" type="ORF">Acr_24g0008010</name>
</gene>
<reference evidence="1 2" key="1">
    <citation type="submission" date="2019-07" db="EMBL/GenBank/DDBJ databases">
        <title>De Novo Assembly of kiwifruit Actinidia rufa.</title>
        <authorList>
            <person name="Sugita-Konishi S."/>
            <person name="Sato K."/>
            <person name="Mori E."/>
            <person name="Abe Y."/>
            <person name="Kisaki G."/>
            <person name="Hamano K."/>
            <person name="Suezawa K."/>
            <person name="Otani M."/>
            <person name="Fukuda T."/>
            <person name="Manabe T."/>
            <person name="Gomi K."/>
            <person name="Tabuchi M."/>
            <person name="Akimitsu K."/>
            <person name="Kataoka I."/>
        </authorList>
    </citation>
    <scope>NUCLEOTIDE SEQUENCE [LARGE SCALE GENOMIC DNA]</scope>
    <source>
        <strain evidence="2">cv. Fuchu</strain>
    </source>
</reference>
<dbReference type="GO" id="GO:0016787">
    <property type="term" value="F:hydrolase activity"/>
    <property type="evidence" value="ECO:0007669"/>
    <property type="project" value="UniProtKB-KW"/>
</dbReference>
<name>A0A7J0GV57_9ERIC</name>
<dbReference type="PANTHER" id="PTHR45763">
    <property type="entry name" value="HYDROLASE, ALPHA/BETA FOLD FAMILY PROTEIN, EXPRESSED-RELATED"/>
    <property type="match status" value="1"/>
</dbReference>
<organism evidence="1 2">
    <name type="scientific">Actinidia rufa</name>
    <dbReference type="NCBI Taxonomy" id="165716"/>
    <lineage>
        <taxon>Eukaryota</taxon>
        <taxon>Viridiplantae</taxon>
        <taxon>Streptophyta</taxon>
        <taxon>Embryophyta</taxon>
        <taxon>Tracheophyta</taxon>
        <taxon>Spermatophyta</taxon>
        <taxon>Magnoliopsida</taxon>
        <taxon>eudicotyledons</taxon>
        <taxon>Gunneridae</taxon>
        <taxon>Pentapetalae</taxon>
        <taxon>asterids</taxon>
        <taxon>Ericales</taxon>
        <taxon>Actinidiaceae</taxon>
        <taxon>Actinidia</taxon>
    </lineage>
</organism>
<keyword evidence="2" id="KW-1185">Reference proteome</keyword>
<keyword evidence="1" id="KW-0378">Hydrolase</keyword>
<sequence>MKVVSIQFRFVGNSLGTWVYLVSFDRPGYGQSDLHPKQTMKSIAYNMEELADQLGLGFKFFVIGLSMGGPIACSCLKYIPNRSIRFADRFNIRVTGSTASLTGFDRVLTKTGLVGNRTVSSTDCRFDFFDRLAGAALIAPVVNYWSPGFPANLSKEAYCKQFAQDQWAIRVARYTPRLPYWWNTRKRFPSFSVISGNPKLSPQDVKLMSSLFMASCLDDQENPKQQGEFESVHRDLMVAFGNWEFDPMDLDNPFVDNESSVHLWHGDEDGFVPVSLQRYIAARLS</sequence>
<dbReference type="EMBL" id="BJWL01000024">
    <property type="protein sequence ID" value="GFZ14611.1"/>
    <property type="molecule type" value="Genomic_DNA"/>
</dbReference>
<evidence type="ECO:0000313" key="1">
    <source>
        <dbReference type="EMBL" id="GFZ14611.1"/>
    </source>
</evidence>
<dbReference type="InterPro" id="IPR029058">
    <property type="entry name" value="AB_hydrolase_fold"/>
</dbReference>
<dbReference type="Proteomes" id="UP000585474">
    <property type="component" value="Unassembled WGS sequence"/>
</dbReference>
<comment type="caution">
    <text evidence="1">The sequence shown here is derived from an EMBL/GenBank/DDBJ whole genome shotgun (WGS) entry which is preliminary data.</text>
</comment>
<accession>A0A7J0GV57</accession>
<dbReference type="OrthoDB" id="294702at2759"/>
<dbReference type="AlphaFoldDB" id="A0A7J0GV57"/>
<proteinExistence type="predicted"/>
<dbReference type="PANTHER" id="PTHR45763:SF61">
    <property type="entry name" value="AB HYDROLASE-1 DOMAIN-CONTAINING PROTEIN"/>
    <property type="match status" value="1"/>
</dbReference>
<dbReference type="Gene3D" id="3.40.50.1820">
    <property type="entry name" value="alpha/beta hydrolase"/>
    <property type="match status" value="2"/>
</dbReference>